<evidence type="ECO:0000256" key="11">
    <source>
        <dbReference type="PIRSR" id="PIRSR001400-3"/>
    </source>
</evidence>
<dbReference type="InterPro" id="IPR020810">
    <property type="entry name" value="Enolase_C"/>
</dbReference>
<dbReference type="GO" id="GO:0000287">
    <property type="term" value="F:magnesium ion binding"/>
    <property type="evidence" value="ECO:0007669"/>
    <property type="project" value="InterPro"/>
</dbReference>
<comment type="similarity">
    <text evidence="2">Belongs to the enolase family.</text>
</comment>
<dbReference type="GO" id="GO:0006096">
    <property type="term" value="P:glycolytic process"/>
    <property type="evidence" value="ECO:0007669"/>
    <property type="project" value="UniProtKB-KW"/>
</dbReference>
<comment type="pathway">
    <text evidence="1">Carbohydrate degradation; glycolysis; pyruvate from D-glyceraldehyde 3-phosphate: step 4/5.</text>
</comment>
<keyword evidence="7 11" id="KW-0460">Magnesium</keyword>
<organism evidence="14 15">
    <name type="scientific">Faecalibacillus faecis</name>
    <dbReference type="NCBI Taxonomy" id="1982628"/>
    <lineage>
        <taxon>Bacteria</taxon>
        <taxon>Bacillati</taxon>
        <taxon>Bacillota</taxon>
        <taxon>Erysipelotrichia</taxon>
        <taxon>Erysipelotrichales</taxon>
        <taxon>Coprobacillaceae</taxon>
        <taxon>Faecalibacillus</taxon>
    </lineage>
</organism>
<evidence type="ECO:0000256" key="1">
    <source>
        <dbReference type="ARBA" id="ARBA00005031"/>
    </source>
</evidence>
<dbReference type="InterPro" id="IPR036849">
    <property type="entry name" value="Enolase-like_C_sf"/>
</dbReference>
<comment type="catalytic activity">
    <reaction evidence="10">
        <text>(2R)-2-phosphoglycerate = phosphoenolpyruvate + H2O</text>
        <dbReference type="Rhea" id="RHEA:10164"/>
        <dbReference type="ChEBI" id="CHEBI:15377"/>
        <dbReference type="ChEBI" id="CHEBI:58289"/>
        <dbReference type="ChEBI" id="CHEBI:58702"/>
        <dbReference type="EC" id="4.2.1.11"/>
    </reaction>
    <physiologicalReaction direction="left-to-right" evidence="10">
        <dbReference type="Rhea" id="RHEA:10165"/>
    </physiologicalReaction>
</comment>
<evidence type="ECO:0000256" key="4">
    <source>
        <dbReference type="ARBA" id="ARBA00017068"/>
    </source>
</evidence>
<evidence type="ECO:0000256" key="9">
    <source>
        <dbReference type="ARBA" id="ARBA00023239"/>
    </source>
</evidence>
<dbReference type="Gene3D" id="3.30.390.10">
    <property type="entry name" value="Enolase-like, N-terminal domain"/>
    <property type="match status" value="1"/>
</dbReference>
<evidence type="ECO:0000256" key="6">
    <source>
        <dbReference type="ARBA" id="ARBA00022723"/>
    </source>
</evidence>
<sequence>MLSDKNKIKEVIGRKVYNSQGFATIEVEITLENGLKAWASAPRGSTKGNFETTYVESYINGIERTPNIDTAIANINNIVAPALKGKCFKSIEEFDKVLVSLDKTDRKKIIGGNCTLAASYAMLKLLSLIEKKPIYKLFNNISDSEVLPIFNMIDGSKHPKSCLNGVEILLIPKKDKWHNNITKLFDAVSLINSTLKELLIEENYIVEVSNQGALSILEDNMEKCLEYLKLALEKEGYSLGLEFSFGLDLAVSDYFDEQSKIYNIPWAPKFKHSTDLIRLYKSWINKYHIDYIEDAFADTDYEGWESFVNIFNNMVMISGDDLFATNINRLNSFYKIANMAVVKPNQIGTISETIDFIRKAKDLGIKMLISQRTGETDDVIITHLAYAFDLMYLKAGGIQRMERVAKFNELIRIKEWENNNE</sequence>
<dbReference type="SMART" id="SM01193">
    <property type="entry name" value="Enolase_N"/>
    <property type="match status" value="1"/>
</dbReference>
<keyword evidence="6 11" id="KW-0479">Metal-binding</keyword>
<dbReference type="AlphaFoldDB" id="A0AAW4VPP3"/>
<proteinExistence type="inferred from homology"/>
<gene>
    <name evidence="14" type="ORF">LJD69_10785</name>
</gene>
<feature type="binding site" evidence="11">
    <location>
        <position position="293"/>
    </location>
    <ligand>
        <name>Mg(2+)</name>
        <dbReference type="ChEBI" id="CHEBI:18420"/>
    </ligand>
</feature>
<evidence type="ECO:0000259" key="12">
    <source>
        <dbReference type="SMART" id="SM01192"/>
    </source>
</evidence>
<dbReference type="Gene3D" id="3.20.20.120">
    <property type="entry name" value="Enolase-like C-terminal domain"/>
    <property type="match status" value="1"/>
</dbReference>
<dbReference type="Proteomes" id="UP001198439">
    <property type="component" value="Unassembled WGS sequence"/>
</dbReference>
<reference evidence="14" key="1">
    <citation type="submission" date="2021-10" db="EMBL/GenBank/DDBJ databases">
        <title>Collection of gut derived symbiotic bacterial strains cultured from healthy donors.</title>
        <authorList>
            <person name="Lin H."/>
            <person name="Littmann E."/>
            <person name="Kohout C."/>
            <person name="Pamer E.G."/>
        </authorList>
    </citation>
    <scope>NUCLEOTIDE SEQUENCE</scope>
    <source>
        <strain evidence="14">DFI.4.48</strain>
    </source>
</reference>
<evidence type="ECO:0000313" key="14">
    <source>
        <dbReference type="EMBL" id="MCB8611073.1"/>
    </source>
</evidence>
<accession>A0AAW4VPP3</accession>
<dbReference type="EC" id="4.2.1.11" evidence="3"/>
<dbReference type="SUPFAM" id="SSF51604">
    <property type="entry name" value="Enolase C-terminal domain-like"/>
    <property type="match status" value="1"/>
</dbReference>
<keyword evidence="9" id="KW-0456">Lyase</keyword>
<dbReference type="InterPro" id="IPR000941">
    <property type="entry name" value="Enolase"/>
</dbReference>
<dbReference type="InterPro" id="IPR029017">
    <property type="entry name" value="Enolase-like_N"/>
</dbReference>
<dbReference type="PIRSF" id="PIRSF001400">
    <property type="entry name" value="Enolase"/>
    <property type="match status" value="1"/>
</dbReference>
<feature type="binding site" evidence="11">
    <location>
        <position position="320"/>
    </location>
    <ligand>
        <name>Mg(2+)</name>
        <dbReference type="ChEBI" id="CHEBI:18420"/>
    </ligand>
</feature>
<evidence type="ECO:0000256" key="5">
    <source>
        <dbReference type="ARBA" id="ARBA00022525"/>
    </source>
</evidence>
<feature type="domain" description="Enolase C-terminal TIM barrel" evidence="12">
    <location>
        <begin position="144"/>
        <end position="419"/>
    </location>
</feature>
<dbReference type="InterPro" id="IPR020811">
    <property type="entry name" value="Enolase_N"/>
</dbReference>
<dbReference type="PRINTS" id="PR00148">
    <property type="entry name" value="ENOLASE"/>
</dbReference>
<dbReference type="Pfam" id="PF00113">
    <property type="entry name" value="Enolase_C"/>
    <property type="match status" value="1"/>
</dbReference>
<feature type="domain" description="Enolase N-terminal" evidence="13">
    <location>
        <begin position="8"/>
        <end position="138"/>
    </location>
</feature>
<evidence type="ECO:0000313" key="15">
    <source>
        <dbReference type="Proteomes" id="UP001198439"/>
    </source>
</evidence>
<dbReference type="GO" id="GO:0004634">
    <property type="term" value="F:phosphopyruvate hydratase activity"/>
    <property type="evidence" value="ECO:0007669"/>
    <property type="project" value="UniProtKB-EC"/>
</dbReference>
<dbReference type="RefSeq" id="WP_227279916.1">
    <property type="nucleotide sequence ID" value="NZ_JAJDKR010000035.1"/>
</dbReference>
<dbReference type="GO" id="GO:0000015">
    <property type="term" value="C:phosphopyruvate hydratase complex"/>
    <property type="evidence" value="ECO:0007669"/>
    <property type="project" value="InterPro"/>
</dbReference>
<evidence type="ECO:0000256" key="10">
    <source>
        <dbReference type="ARBA" id="ARBA00048951"/>
    </source>
</evidence>
<evidence type="ECO:0000256" key="2">
    <source>
        <dbReference type="ARBA" id="ARBA00009604"/>
    </source>
</evidence>
<comment type="caution">
    <text evidence="14">The sequence shown here is derived from an EMBL/GenBank/DDBJ whole genome shotgun (WGS) entry which is preliminary data.</text>
</comment>
<dbReference type="EMBL" id="JAJDKZ010000035">
    <property type="protein sequence ID" value="MCB8611073.1"/>
    <property type="molecule type" value="Genomic_DNA"/>
</dbReference>
<dbReference type="PANTHER" id="PTHR11902:SF1">
    <property type="entry name" value="ENOLASE"/>
    <property type="match status" value="1"/>
</dbReference>
<evidence type="ECO:0000256" key="7">
    <source>
        <dbReference type="ARBA" id="ARBA00022842"/>
    </source>
</evidence>
<dbReference type="Pfam" id="PF03952">
    <property type="entry name" value="Enolase_N"/>
    <property type="match status" value="1"/>
</dbReference>
<dbReference type="SMART" id="SM01192">
    <property type="entry name" value="Enolase_C"/>
    <property type="match status" value="1"/>
</dbReference>
<protein>
    <recommendedName>
        <fullName evidence="4">Enolase</fullName>
        <ecNumber evidence="3">4.2.1.11</ecNumber>
    </recommendedName>
</protein>
<comment type="cofactor">
    <cofactor evidence="11">
        <name>Mg(2+)</name>
        <dbReference type="ChEBI" id="CHEBI:18420"/>
    </cofactor>
    <text evidence="11">Mg(2+) is required for catalysis and for stabilizing the dimer.</text>
</comment>
<keyword evidence="5" id="KW-0964">Secreted</keyword>
<keyword evidence="8" id="KW-0324">Glycolysis</keyword>
<name>A0AAW4VPP3_9FIRM</name>
<dbReference type="PANTHER" id="PTHR11902">
    <property type="entry name" value="ENOLASE"/>
    <property type="match status" value="1"/>
</dbReference>
<evidence type="ECO:0000256" key="3">
    <source>
        <dbReference type="ARBA" id="ARBA00012058"/>
    </source>
</evidence>
<evidence type="ECO:0000256" key="8">
    <source>
        <dbReference type="ARBA" id="ARBA00023152"/>
    </source>
</evidence>
<evidence type="ECO:0000259" key="13">
    <source>
        <dbReference type="SMART" id="SM01193"/>
    </source>
</evidence>
<dbReference type="SUPFAM" id="SSF54826">
    <property type="entry name" value="Enolase N-terminal domain-like"/>
    <property type="match status" value="1"/>
</dbReference>
<feature type="binding site" evidence="11">
    <location>
        <position position="248"/>
    </location>
    <ligand>
        <name>Mg(2+)</name>
        <dbReference type="ChEBI" id="CHEBI:18420"/>
    </ligand>
</feature>